<dbReference type="Proteomes" id="UP000266118">
    <property type="component" value="Chromosome"/>
</dbReference>
<feature type="domain" description="Non-reducing end beta-L-arabinofuranosidase-like GH127 middle" evidence="4">
    <location>
        <begin position="440"/>
        <end position="534"/>
    </location>
</feature>
<dbReference type="InterPro" id="IPR049046">
    <property type="entry name" value="Beta-AFase-like_GH127_middle"/>
</dbReference>
<keyword evidence="6" id="KW-1185">Reference proteome</keyword>
<evidence type="ECO:0000259" key="3">
    <source>
        <dbReference type="Pfam" id="PF20620"/>
    </source>
</evidence>
<dbReference type="OrthoDB" id="9757939at2"/>
<dbReference type="Pfam" id="PF20736">
    <property type="entry name" value="Glyco_hydro127M"/>
    <property type="match status" value="1"/>
</dbReference>
<accession>A0A386HRX0</accession>
<dbReference type="InterPro" id="IPR032275">
    <property type="entry name" value="DUF4986"/>
</dbReference>
<dbReference type="Pfam" id="PF20620">
    <property type="entry name" value="DUF6805"/>
    <property type="match status" value="1"/>
</dbReference>
<dbReference type="SUPFAM" id="SSF48208">
    <property type="entry name" value="Six-hairpin glycosidases"/>
    <property type="match status" value="1"/>
</dbReference>
<dbReference type="PANTHER" id="PTHR31151:SF0">
    <property type="entry name" value="PROLINE-TRNA LIGASE (DUF1680)"/>
    <property type="match status" value="1"/>
</dbReference>
<dbReference type="EMBL" id="CP032489">
    <property type="protein sequence ID" value="AYD48004.1"/>
    <property type="molecule type" value="Genomic_DNA"/>
</dbReference>
<protein>
    <submittedName>
        <fullName evidence="5">Uncharacterized protein</fullName>
    </submittedName>
</protein>
<dbReference type="InterPro" id="IPR008928">
    <property type="entry name" value="6-hairpin_glycosidase_sf"/>
</dbReference>
<dbReference type="GO" id="GO:0005975">
    <property type="term" value="P:carbohydrate metabolic process"/>
    <property type="evidence" value="ECO:0007669"/>
    <property type="project" value="InterPro"/>
</dbReference>
<dbReference type="RefSeq" id="WP_119988025.1">
    <property type="nucleotide sequence ID" value="NZ_CP032489.1"/>
</dbReference>
<feature type="domain" description="Glycoside hydrolase GH146 substrate-binding" evidence="3">
    <location>
        <begin position="669"/>
        <end position="805"/>
    </location>
</feature>
<name>A0A386HRX0_9BACT</name>
<evidence type="ECO:0000313" key="6">
    <source>
        <dbReference type="Proteomes" id="UP000266118"/>
    </source>
</evidence>
<organism evidence="5 6">
    <name type="scientific">Arachidicoccus soli</name>
    <dbReference type="NCBI Taxonomy" id="2341117"/>
    <lineage>
        <taxon>Bacteria</taxon>
        <taxon>Pseudomonadati</taxon>
        <taxon>Bacteroidota</taxon>
        <taxon>Chitinophagia</taxon>
        <taxon>Chitinophagales</taxon>
        <taxon>Chitinophagaceae</taxon>
        <taxon>Arachidicoccus</taxon>
    </lineage>
</organism>
<dbReference type="InterPro" id="IPR012878">
    <property type="entry name" value="Beta-AFase-like_GH127_cat"/>
</dbReference>
<proteinExistence type="predicted"/>
<evidence type="ECO:0000259" key="2">
    <source>
        <dbReference type="Pfam" id="PF16375"/>
    </source>
</evidence>
<evidence type="ECO:0000259" key="1">
    <source>
        <dbReference type="Pfam" id="PF07944"/>
    </source>
</evidence>
<dbReference type="AlphaFoldDB" id="A0A386HRX0"/>
<feature type="domain" description="DUF4986" evidence="2">
    <location>
        <begin position="562"/>
        <end position="645"/>
    </location>
</feature>
<dbReference type="KEGG" id="ark:D6B99_10630"/>
<dbReference type="InterPro" id="IPR046544">
    <property type="entry name" value="GH146_SB_dom"/>
</dbReference>
<reference evidence="5 6" key="1">
    <citation type="submission" date="2018-09" db="EMBL/GenBank/DDBJ databases">
        <title>Arachidicoccus sp. nov., a bacterium isolated from soil.</title>
        <authorList>
            <person name="Weon H.-Y."/>
            <person name="Kwon S.-W."/>
            <person name="Lee S.A."/>
        </authorList>
    </citation>
    <scope>NUCLEOTIDE SEQUENCE [LARGE SCALE GENOMIC DNA]</scope>
    <source>
        <strain evidence="5 6">KIS59-12</strain>
    </source>
</reference>
<evidence type="ECO:0000313" key="5">
    <source>
        <dbReference type="EMBL" id="AYD48004.1"/>
    </source>
</evidence>
<gene>
    <name evidence="5" type="ORF">D6B99_10630</name>
</gene>
<dbReference type="Pfam" id="PF16375">
    <property type="entry name" value="DUF4986"/>
    <property type="match status" value="1"/>
</dbReference>
<dbReference type="Pfam" id="PF07944">
    <property type="entry name" value="Beta-AFase-like_GH127_cat"/>
    <property type="match status" value="1"/>
</dbReference>
<feature type="domain" description="Non-reducing end beta-L-arabinofuranosidase-like GH127 catalytic" evidence="1">
    <location>
        <begin position="48"/>
        <end position="429"/>
    </location>
</feature>
<dbReference type="PANTHER" id="PTHR31151">
    <property type="entry name" value="PROLINE-TRNA LIGASE (DUF1680)"/>
    <property type="match status" value="1"/>
</dbReference>
<sequence length="808" mass="92351">MLYNLNRNRKGHHRAFKIFICSVTACLLFVSIASAQERLYPNEFPLQDVTLLNSPFKTARDLNIHTLLEYKVDRLLAPYRKEAGLTPKDSSYPNWIGLDGHIGGHYLSALAMNVAATDNAACRTRMDYMIAELKACQEANTLHHPSWGKGYVGGVPNSAAIWSTLKEGDFKAYHAAWVPWYNVHKMYAGLRDVWLYTGNKEAKEMFLKFCDWGIFITAKLSEQQMQSMLDTEHGGMDEMFADAYQMTGDKKYIIAAERFSHHVILDPMSKGIDNLDNKHANTQIPKVVGFQRIAELTENQRFVKAASFFWETVTTHRSLAFGGNSRKEFFPSAAACMDYIHDVEGPESCNSYNMLKLTEDLFRTHPLAKYADYYERTLYNHILSIQNPITGGYVYFTPVRPRSYKVYSAPNEAMWCCVGSGMEDHSKYNQFIYTHQQDSLYLNLFIASILNWKEKGVEIKQQTTFPYEEKTKLIITKGRSHFTLMIRYPQWVAKGKLQIKVNGKALVDDKNPGSYIGINRQWKKGDVIEVLLPMHNSIEHLPNVPDYIAIMHGPILLGAKTGTEDMKGMIADDSRWGHIPSGKMLPLNTAPIIIADSLSEITNSLVPIKNKPLYFTTPNLQLINPIHVVLEPFYKIQQSRYMMYWLTLNKSQYHHYLDSIAHTEKEALALQNRTIDFVAPGEQQPEVDHAIQSDKSRTGNNQDQMYREAFDGGYFTYKMTTNHETGLSLMVRYWGPSPGRHKFDIYIDSEKLATVDNTGKWNQSGFKEISYPIPDEMIKGKSNVQVKFLAPDESSTGPVYYVRLLKSK</sequence>
<evidence type="ECO:0000259" key="4">
    <source>
        <dbReference type="Pfam" id="PF20736"/>
    </source>
</evidence>